<name>A0A383UXH8_BLUHO</name>
<dbReference type="GO" id="GO:0070971">
    <property type="term" value="C:endoplasmic reticulum exit site"/>
    <property type="evidence" value="ECO:0007669"/>
    <property type="project" value="TreeGrafter"/>
</dbReference>
<protein>
    <recommendedName>
        <fullName evidence="5">Protein transport protein SEC31</fullName>
    </recommendedName>
    <alternativeName>
        <fullName evidence="4">Protein transport protein sec31</fullName>
    </alternativeName>
</protein>
<sequence>MVRLRTIGRTGAFAWNPDSGLPLLVTGTRAGAIDVDFSDETKLELWDLSLDDPDQAVELVPISSCSIDSRFHDLAWSPPNTNHTKGIIAGALENGSLYLWDAKKFINREDDSIISKSRKHSGPIKSLQFNPLKPQILATAGTKGELFVYDIDDMDNPFRLGTAAARSDDLECIAWNRKVPHILATGGSGGIVTVWDLKTKKASLSLNNNRKAVGAIAWDPENATKLITASPDDSCPVILLWDLRNSNAPECTLKGHNQGVLSISWCQQDSRLFLSCGKDNRTLLWNPQNGQLLGEFPEVTNWTFQTRFHPHNPALSATASFDGKISVQTLQNTNPIAIQPQSQSAVDGEDFFTKVQTQPQGASFSLKEAPKWLQKPSGVSFGFGGKLVKFSQQSAATDRQRSSKIQISLQSPDSSIASLIQNFEGELRKGDLKAICQDRISHENSEKEDYSWKVIESLLSENPRKQIIDYLGFSGVGKETGIVGDLDEEKTETTDNTKSSAAESSSRLSTLFADGTDGEDFLSNISATKGAKMDSPFNILSETDSELEKNITKALILGDFEKAMTLCFKEDRVADALIIANCGGKELLERAQSLYLSKKKNCPNYLRLLTSVIGKNLWDIVYNANLDNWKEAMATICTYADSTEFSDLCESLGDRIMEKNAHKDASFCYLVGSRLEKVIPIWLAEIEDSNKAKVEGMNGDSLFSIHACSLQTFIEKVTVFREISKFTDAEQTLPSGWKLAPLYDKYVEYADIVAANGQLETAVRYLSLLPTSYPSVEIARKRVNQNPSGTMPEPKVVEPNTKVAEKQFPFQTTRTYQTYPTSRIDLARTQQTDYERECMQLEHENRLRLLRQNPSLQQQAGTNMSTQKDLHYAPQPFNAPPRSTAPSAPPPNAKEVGQWNDTPMVVKPSLNRKATSSYIPAAASYPSQQQQQQQQQQHMFKPPSAPLYGNEVSTTPLPPPKGMAPNRMNSPSTNVAQQNSQRPLSAASQYAPQATSSLAGPYVPQAVTHNQQFSQPPINQPGVPHYQSSLAGAPPSGPPNNRYAPIPATQQYSRPPAAQVIMDSPKNGNAAPMNNQYAPVQNIPQAQFSSAMPTYNSTQPVGNPNVEPPVLQAQIQPQSQIVPNTATLASSAIQSAAKVRHPTGDRTHIPPSAQRMVEALTHEMQRVAAQAPSSFALQVKDTQKRLNILFDHLNNEETVQPDTILRLNKLTEALVSKNYDVAGRIQIEIQTEKTDECGNWMVGVKRLISMSKVTP</sequence>
<evidence type="ECO:0000256" key="16">
    <source>
        <dbReference type="SAM" id="MobiDB-lite"/>
    </source>
</evidence>
<dbReference type="GO" id="GO:0030127">
    <property type="term" value="C:COPII vesicle coat"/>
    <property type="evidence" value="ECO:0007669"/>
    <property type="project" value="TreeGrafter"/>
</dbReference>
<dbReference type="Proteomes" id="UP000275772">
    <property type="component" value="Unassembled WGS sequence"/>
</dbReference>
<dbReference type="EMBL" id="UNSH01000060">
    <property type="protein sequence ID" value="SZF04002.1"/>
    <property type="molecule type" value="Genomic_DNA"/>
</dbReference>
<keyword evidence="13" id="KW-0968">Cytoplasmic vesicle</keyword>
<feature type="domain" description="SRA1/Sec31" evidence="17">
    <location>
        <begin position="1154"/>
        <end position="1250"/>
    </location>
</feature>
<dbReference type="PANTHER" id="PTHR13923">
    <property type="entry name" value="SEC31-RELATED PROTEIN"/>
    <property type="match status" value="1"/>
</dbReference>
<evidence type="ECO:0000256" key="7">
    <source>
        <dbReference type="ARBA" id="ARBA00022574"/>
    </source>
</evidence>
<dbReference type="Gene3D" id="1.25.40.1030">
    <property type="match status" value="1"/>
</dbReference>
<feature type="compositionally biased region" description="Low complexity" evidence="16">
    <location>
        <begin position="923"/>
        <end position="937"/>
    </location>
</feature>
<dbReference type="Pfam" id="PF00400">
    <property type="entry name" value="WD40"/>
    <property type="match status" value="1"/>
</dbReference>
<feature type="region of interest" description="Disordered" evidence="16">
    <location>
        <begin position="1012"/>
        <end position="1055"/>
    </location>
</feature>
<feature type="compositionally biased region" description="Polar residues" evidence="16">
    <location>
        <begin position="857"/>
        <end position="867"/>
    </location>
</feature>
<comment type="similarity">
    <text evidence="3">Belongs to the WD repeat SEC31 family.</text>
</comment>
<dbReference type="InterPro" id="IPR024298">
    <property type="entry name" value="Sec16_Sec23-bd"/>
</dbReference>
<comment type="function">
    <text evidence="14">Component of the coat protein complex II (COPII) which promotes the formation of transport vesicles from the endoplasmic reticulum (ER). The coat has two main functions, the physical deformation of the endoplasmic reticulum membrane into vesicles and the selection of cargo molecules.</text>
</comment>
<dbReference type="FunFam" id="1.20.940.10:FF:000007">
    <property type="entry name" value="Protein transport protein (SEC31), putative"/>
    <property type="match status" value="1"/>
</dbReference>
<evidence type="ECO:0000256" key="8">
    <source>
        <dbReference type="ARBA" id="ARBA00022737"/>
    </source>
</evidence>
<evidence type="ECO:0000256" key="15">
    <source>
        <dbReference type="PROSITE-ProRule" id="PRU00221"/>
    </source>
</evidence>
<evidence type="ECO:0000256" key="2">
    <source>
        <dbReference type="ARBA" id="ARBA00004397"/>
    </source>
</evidence>
<keyword evidence="8" id="KW-0677">Repeat</keyword>
<evidence type="ECO:0000259" key="18">
    <source>
        <dbReference type="Pfam" id="PF12931"/>
    </source>
</evidence>
<organism evidence="19 20">
    <name type="scientific">Blumeria hordei</name>
    <name type="common">Barley powdery mildew</name>
    <name type="synonym">Blumeria graminis f. sp. hordei</name>
    <dbReference type="NCBI Taxonomy" id="2867405"/>
    <lineage>
        <taxon>Eukaryota</taxon>
        <taxon>Fungi</taxon>
        <taxon>Dikarya</taxon>
        <taxon>Ascomycota</taxon>
        <taxon>Pezizomycotina</taxon>
        <taxon>Leotiomycetes</taxon>
        <taxon>Erysiphales</taxon>
        <taxon>Erysiphaceae</taxon>
        <taxon>Blumeria</taxon>
    </lineage>
</organism>
<dbReference type="FunFam" id="2.130.10.10:FF:000193">
    <property type="entry name" value="Protein transport protein SEC31, putative"/>
    <property type="match status" value="1"/>
</dbReference>
<dbReference type="GO" id="GO:0007029">
    <property type="term" value="P:endoplasmic reticulum organization"/>
    <property type="evidence" value="ECO:0007669"/>
    <property type="project" value="TreeGrafter"/>
</dbReference>
<dbReference type="GO" id="GO:0015031">
    <property type="term" value="P:protein transport"/>
    <property type="evidence" value="ECO:0007669"/>
    <property type="project" value="UniProtKB-KW"/>
</dbReference>
<dbReference type="SMART" id="SM00320">
    <property type="entry name" value="WD40"/>
    <property type="match status" value="6"/>
</dbReference>
<dbReference type="InterPro" id="IPR001680">
    <property type="entry name" value="WD40_rpt"/>
</dbReference>
<evidence type="ECO:0000256" key="4">
    <source>
        <dbReference type="ARBA" id="ARBA00013507"/>
    </source>
</evidence>
<dbReference type="PROSITE" id="PS50082">
    <property type="entry name" value="WD_REPEATS_2"/>
    <property type="match status" value="2"/>
</dbReference>
<dbReference type="Gene3D" id="2.130.10.10">
    <property type="entry name" value="YVTN repeat-like/Quinoprotein amine dehydrogenase"/>
    <property type="match status" value="1"/>
</dbReference>
<evidence type="ECO:0000256" key="3">
    <source>
        <dbReference type="ARBA" id="ARBA00009358"/>
    </source>
</evidence>
<comment type="subcellular location">
    <subcellularLocation>
        <location evidence="1">Cytoplasmic vesicle</location>
        <location evidence="1">COPII-coated vesicle membrane</location>
        <topology evidence="1">Peripheral membrane protein</topology>
        <orientation evidence="1">Cytoplasmic side</orientation>
    </subcellularLocation>
    <subcellularLocation>
        <location evidence="2">Endoplasmic reticulum membrane</location>
        <topology evidence="2">Peripheral membrane protein</topology>
        <orientation evidence="2">Cytoplasmic side</orientation>
    </subcellularLocation>
</comment>
<feature type="repeat" description="WD" evidence="15">
    <location>
        <begin position="253"/>
        <end position="295"/>
    </location>
</feature>
<gene>
    <name evidence="19" type="ORF">BLGHR1_14797</name>
</gene>
<feature type="repeat" description="WD" evidence="15">
    <location>
        <begin position="163"/>
        <end position="205"/>
    </location>
</feature>
<evidence type="ECO:0000256" key="10">
    <source>
        <dbReference type="ARBA" id="ARBA00022892"/>
    </source>
</evidence>
<evidence type="ECO:0000256" key="5">
    <source>
        <dbReference type="ARBA" id="ARBA00021236"/>
    </source>
</evidence>
<proteinExistence type="inferred from homology"/>
<feature type="region of interest" description="Disordered" evidence="16">
    <location>
        <begin position="484"/>
        <end position="506"/>
    </location>
</feature>
<feature type="region of interest" description="Disordered" evidence="16">
    <location>
        <begin position="857"/>
        <end position="904"/>
    </location>
</feature>
<dbReference type="GO" id="GO:0005198">
    <property type="term" value="F:structural molecule activity"/>
    <property type="evidence" value="ECO:0007669"/>
    <property type="project" value="TreeGrafter"/>
</dbReference>
<keyword evidence="12" id="KW-0472">Membrane</keyword>
<keyword evidence="6" id="KW-0813">Transport</keyword>
<evidence type="ECO:0000256" key="1">
    <source>
        <dbReference type="ARBA" id="ARBA00004299"/>
    </source>
</evidence>
<evidence type="ECO:0000313" key="19">
    <source>
        <dbReference type="EMBL" id="SZF04002.1"/>
    </source>
</evidence>
<feature type="domain" description="Sec16 Sec23-binding" evidence="18">
    <location>
        <begin position="551"/>
        <end position="773"/>
    </location>
</feature>
<keyword evidence="10" id="KW-0931">ER-Golgi transport</keyword>
<dbReference type="InterPro" id="IPR036322">
    <property type="entry name" value="WD40_repeat_dom_sf"/>
</dbReference>
<dbReference type="InterPro" id="IPR009917">
    <property type="entry name" value="SRA1/Sec31"/>
</dbReference>
<dbReference type="Pfam" id="PF07304">
    <property type="entry name" value="SRA1"/>
    <property type="match status" value="1"/>
</dbReference>
<dbReference type="InterPro" id="IPR015943">
    <property type="entry name" value="WD40/YVTN_repeat-like_dom_sf"/>
</dbReference>
<reference evidence="19 20" key="1">
    <citation type="submission" date="2017-11" db="EMBL/GenBank/DDBJ databases">
        <authorList>
            <person name="Kracher B."/>
        </authorList>
    </citation>
    <scope>NUCLEOTIDE SEQUENCE [LARGE SCALE GENOMIC DNA]</scope>
    <source>
        <strain evidence="19 20">RACE1</strain>
    </source>
</reference>
<dbReference type="VEuPathDB" id="FungiDB:BLGHR1_14797"/>
<dbReference type="GO" id="GO:0090110">
    <property type="term" value="P:COPII-coated vesicle cargo loading"/>
    <property type="evidence" value="ECO:0007669"/>
    <property type="project" value="TreeGrafter"/>
</dbReference>
<dbReference type="PANTHER" id="PTHR13923:SF11">
    <property type="entry name" value="SECRETORY 31, ISOFORM D"/>
    <property type="match status" value="1"/>
</dbReference>
<feature type="compositionally biased region" description="Polar residues" evidence="16">
    <location>
        <begin position="967"/>
        <end position="993"/>
    </location>
</feature>
<accession>A0A383UXH8</accession>
<dbReference type="GO" id="GO:0005789">
    <property type="term" value="C:endoplasmic reticulum membrane"/>
    <property type="evidence" value="ECO:0007669"/>
    <property type="project" value="UniProtKB-SubCell"/>
</dbReference>
<dbReference type="SUPFAM" id="SSF50978">
    <property type="entry name" value="WD40 repeat-like"/>
    <property type="match status" value="1"/>
</dbReference>
<evidence type="ECO:0000259" key="17">
    <source>
        <dbReference type="Pfam" id="PF07304"/>
    </source>
</evidence>
<evidence type="ECO:0000256" key="13">
    <source>
        <dbReference type="ARBA" id="ARBA00023329"/>
    </source>
</evidence>
<keyword evidence="11" id="KW-0653">Protein transport</keyword>
<evidence type="ECO:0000313" key="20">
    <source>
        <dbReference type="Proteomes" id="UP000275772"/>
    </source>
</evidence>
<evidence type="ECO:0000256" key="14">
    <source>
        <dbReference type="ARBA" id="ARBA00025471"/>
    </source>
</evidence>
<keyword evidence="9" id="KW-0256">Endoplasmic reticulum</keyword>
<dbReference type="AlphaFoldDB" id="A0A383UXH8"/>
<dbReference type="InterPro" id="IPR040251">
    <property type="entry name" value="SEC31-like"/>
</dbReference>
<evidence type="ECO:0000256" key="6">
    <source>
        <dbReference type="ARBA" id="ARBA00022448"/>
    </source>
</evidence>
<keyword evidence="7 15" id="KW-0853">WD repeat</keyword>
<evidence type="ECO:0000256" key="11">
    <source>
        <dbReference type="ARBA" id="ARBA00022927"/>
    </source>
</evidence>
<dbReference type="Gene3D" id="1.20.940.10">
    <property type="entry name" value="Functional domain of the splicing factor Prp18"/>
    <property type="match status" value="1"/>
</dbReference>
<dbReference type="Pfam" id="PF12931">
    <property type="entry name" value="TPR_Sec16"/>
    <property type="match status" value="1"/>
</dbReference>
<evidence type="ECO:0000256" key="9">
    <source>
        <dbReference type="ARBA" id="ARBA00022824"/>
    </source>
</evidence>
<evidence type="ECO:0000256" key="12">
    <source>
        <dbReference type="ARBA" id="ARBA00023136"/>
    </source>
</evidence>
<feature type="region of interest" description="Disordered" evidence="16">
    <location>
        <begin position="923"/>
        <end position="993"/>
    </location>
</feature>